<dbReference type="AlphaFoldDB" id="A0A379MTD9"/>
<feature type="transmembrane region" description="Helical" evidence="10">
    <location>
        <begin position="56"/>
        <end position="83"/>
    </location>
</feature>
<keyword evidence="5" id="KW-1003">Cell membrane</keyword>
<dbReference type="PANTHER" id="PTHR43823:SF3">
    <property type="entry name" value="MULTIDRUG EXPORT PROTEIN MEPA"/>
    <property type="match status" value="1"/>
</dbReference>
<dbReference type="CDD" id="cd13143">
    <property type="entry name" value="MATE_MepA_like"/>
    <property type="match status" value="1"/>
</dbReference>
<dbReference type="InterPro" id="IPR051327">
    <property type="entry name" value="MATE_MepA_subfamily"/>
</dbReference>
<protein>
    <recommendedName>
        <fullName evidence="3">Multidrug export protein MepA</fullName>
    </recommendedName>
</protein>
<evidence type="ECO:0000256" key="2">
    <source>
        <dbReference type="ARBA" id="ARBA00008417"/>
    </source>
</evidence>
<evidence type="ECO:0000256" key="7">
    <source>
        <dbReference type="ARBA" id="ARBA00022989"/>
    </source>
</evidence>
<evidence type="ECO:0000256" key="6">
    <source>
        <dbReference type="ARBA" id="ARBA00022692"/>
    </source>
</evidence>
<evidence type="ECO:0000256" key="3">
    <source>
        <dbReference type="ARBA" id="ARBA00022106"/>
    </source>
</evidence>
<evidence type="ECO:0000256" key="1">
    <source>
        <dbReference type="ARBA" id="ARBA00004651"/>
    </source>
</evidence>
<dbReference type="STRING" id="880526.GCA_000427365_01583"/>
<keyword evidence="8 10" id="KW-0472">Membrane</keyword>
<feature type="transmembrane region" description="Helical" evidence="10">
    <location>
        <begin position="20"/>
        <end position="44"/>
    </location>
</feature>
<dbReference type="PANTHER" id="PTHR43823">
    <property type="entry name" value="SPORULATION PROTEIN YKVU"/>
    <property type="match status" value="1"/>
</dbReference>
<evidence type="ECO:0000256" key="10">
    <source>
        <dbReference type="SAM" id="Phobius"/>
    </source>
</evidence>
<dbReference type="GO" id="GO:0015297">
    <property type="term" value="F:antiporter activity"/>
    <property type="evidence" value="ECO:0007669"/>
    <property type="project" value="InterPro"/>
</dbReference>
<dbReference type="Proteomes" id="UP000255233">
    <property type="component" value="Unassembled WGS sequence"/>
</dbReference>
<dbReference type="EMBL" id="UGVL01000001">
    <property type="protein sequence ID" value="SUE34994.1"/>
    <property type="molecule type" value="Genomic_DNA"/>
</dbReference>
<dbReference type="GO" id="GO:0046677">
    <property type="term" value="P:response to antibiotic"/>
    <property type="evidence" value="ECO:0007669"/>
    <property type="project" value="UniProtKB-KW"/>
</dbReference>
<organism evidence="11 12">
    <name type="scientific">Rikenella microfusus</name>
    <dbReference type="NCBI Taxonomy" id="28139"/>
    <lineage>
        <taxon>Bacteria</taxon>
        <taxon>Pseudomonadati</taxon>
        <taxon>Bacteroidota</taxon>
        <taxon>Bacteroidia</taxon>
        <taxon>Bacteroidales</taxon>
        <taxon>Rikenellaceae</taxon>
        <taxon>Rikenella</taxon>
    </lineage>
</organism>
<feature type="transmembrane region" description="Helical" evidence="10">
    <location>
        <begin position="166"/>
        <end position="186"/>
    </location>
</feature>
<dbReference type="InterPro" id="IPR002528">
    <property type="entry name" value="MATE_fam"/>
</dbReference>
<accession>A0A379MTD9</accession>
<feature type="transmembrane region" description="Helical" evidence="10">
    <location>
        <begin position="366"/>
        <end position="386"/>
    </location>
</feature>
<dbReference type="GO" id="GO:0005886">
    <property type="term" value="C:plasma membrane"/>
    <property type="evidence" value="ECO:0007669"/>
    <property type="project" value="UniProtKB-SubCell"/>
</dbReference>
<feature type="transmembrane region" description="Helical" evidence="10">
    <location>
        <begin position="320"/>
        <end position="342"/>
    </location>
</feature>
<gene>
    <name evidence="11" type="primary">mepA_3</name>
    <name evidence="11" type="ORF">NCTC11190_02236</name>
</gene>
<evidence type="ECO:0000256" key="9">
    <source>
        <dbReference type="ARBA" id="ARBA00023251"/>
    </source>
</evidence>
<evidence type="ECO:0000313" key="12">
    <source>
        <dbReference type="Proteomes" id="UP000255233"/>
    </source>
</evidence>
<evidence type="ECO:0000256" key="4">
    <source>
        <dbReference type="ARBA" id="ARBA00022448"/>
    </source>
</evidence>
<name>A0A379MTD9_9BACT</name>
<comment type="subcellular location">
    <subcellularLocation>
        <location evidence="1">Cell membrane</location>
        <topology evidence="1">Multi-pass membrane protein</topology>
    </subcellularLocation>
</comment>
<feature type="transmembrane region" description="Helical" evidence="10">
    <location>
        <begin position="423"/>
        <end position="443"/>
    </location>
</feature>
<dbReference type="Pfam" id="PF01554">
    <property type="entry name" value="MatE"/>
    <property type="match status" value="2"/>
</dbReference>
<keyword evidence="4" id="KW-0813">Transport</keyword>
<keyword evidence="9" id="KW-0046">Antibiotic resistance</keyword>
<comment type="similarity">
    <text evidence="2">Belongs to the multi antimicrobial extrusion (MATE) (TC 2.A.66.1) family. MepA subfamily.</text>
</comment>
<feature type="transmembrane region" description="Helical" evidence="10">
    <location>
        <begin position="398"/>
        <end position="417"/>
    </location>
</feature>
<evidence type="ECO:0000313" key="11">
    <source>
        <dbReference type="EMBL" id="SUE34994.1"/>
    </source>
</evidence>
<feature type="transmembrane region" description="Helical" evidence="10">
    <location>
        <begin position="95"/>
        <end position="118"/>
    </location>
</feature>
<keyword evidence="6 10" id="KW-0812">Transmembrane</keyword>
<dbReference type="OrthoDB" id="9811110at2"/>
<sequence>MEKDALDLGTLKVPSLFRKYFVPTLLGMLSISAVTAVDGIFVGHGVGSDGLAAVNIYVPLLMVFQGLGLMTGVGCSVVASVHLSRGKLKTARLNVTQALLFVTLVTGVASALICAFPRPVARLLGSSEYLLPLVTDYLLWFTPALTFQMWSAVGLFIIRLDGAPRLAMWCSVIAALLNIVLDWLFIFPLGWGVMGAAFATAISVATGGLIALWYLAAGARSLRLCPLKRSAKSLRLSLRNIGYQCRIGSSALLGEATLAMLMFMGNRAFIRYMGENGVGAFSVACYYAPFVFMVGNAIAQSAQPIVSYNFGAGNRERVSAVFRIALLTAVLCGAAVTTAFVWRPDLLVGLFLSPDGAAAQIAIEGFPWFAAGFVCFIVNLTCIGYFQSVERVRPATAFALLRGFIFLVPCFVFLPVLLGNKGIWLAMPASEILTTAAIVLFYGSGRRKAVR</sequence>
<keyword evidence="7 10" id="KW-1133">Transmembrane helix</keyword>
<feature type="transmembrane region" description="Helical" evidence="10">
    <location>
        <begin position="198"/>
        <end position="222"/>
    </location>
</feature>
<feature type="transmembrane region" description="Helical" evidence="10">
    <location>
        <begin position="277"/>
        <end position="299"/>
    </location>
</feature>
<dbReference type="PIRSF" id="PIRSF006603">
    <property type="entry name" value="DinF"/>
    <property type="match status" value="1"/>
</dbReference>
<dbReference type="RefSeq" id="WP_027291240.1">
    <property type="nucleotide sequence ID" value="NZ_UGVL01000001.1"/>
</dbReference>
<proteinExistence type="inferred from homology"/>
<keyword evidence="12" id="KW-1185">Reference proteome</keyword>
<feature type="transmembrane region" description="Helical" evidence="10">
    <location>
        <begin position="138"/>
        <end position="159"/>
    </location>
</feature>
<evidence type="ECO:0000256" key="5">
    <source>
        <dbReference type="ARBA" id="ARBA00022475"/>
    </source>
</evidence>
<evidence type="ECO:0000256" key="8">
    <source>
        <dbReference type="ARBA" id="ARBA00023136"/>
    </source>
</evidence>
<feature type="transmembrane region" description="Helical" evidence="10">
    <location>
        <begin position="243"/>
        <end position="265"/>
    </location>
</feature>
<reference evidence="11 12" key="1">
    <citation type="submission" date="2018-06" db="EMBL/GenBank/DDBJ databases">
        <authorList>
            <consortium name="Pathogen Informatics"/>
            <person name="Doyle S."/>
        </authorList>
    </citation>
    <scope>NUCLEOTIDE SEQUENCE [LARGE SCALE GENOMIC DNA]</scope>
    <source>
        <strain evidence="11 12">NCTC11190</strain>
    </source>
</reference>
<dbReference type="GO" id="GO:0042910">
    <property type="term" value="F:xenobiotic transmembrane transporter activity"/>
    <property type="evidence" value="ECO:0007669"/>
    <property type="project" value="InterPro"/>
</dbReference>
<dbReference type="InterPro" id="IPR045070">
    <property type="entry name" value="MATE_MepA-like"/>
</dbReference>
<dbReference type="InterPro" id="IPR048279">
    <property type="entry name" value="MdtK-like"/>
</dbReference>